<dbReference type="Proteomes" id="UP001626550">
    <property type="component" value="Unassembled WGS sequence"/>
</dbReference>
<reference evidence="2 3" key="1">
    <citation type="submission" date="2024-11" db="EMBL/GenBank/DDBJ databases">
        <title>Adaptive evolution of stress response genes in parasites aligns with host niche diversity.</title>
        <authorList>
            <person name="Hahn C."/>
            <person name="Resl P."/>
        </authorList>
    </citation>
    <scope>NUCLEOTIDE SEQUENCE [LARGE SCALE GENOMIC DNA]</scope>
    <source>
        <strain evidence="2">EGGRZ-B1_66</strain>
        <tissue evidence="2">Body</tissue>
    </source>
</reference>
<dbReference type="EMBL" id="JBJKFK010003082">
    <property type="protein sequence ID" value="KAL3310289.1"/>
    <property type="molecule type" value="Genomic_DNA"/>
</dbReference>
<accession>A0ABD2PS40</accession>
<dbReference type="AlphaFoldDB" id="A0ABD2PS40"/>
<proteinExistence type="predicted"/>
<feature type="region of interest" description="Disordered" evidence="1">
    <location>
        <begin position="61"/>
        <end position="86"/>
    </location>
</feature>
<evidence type="ECO:0000256" key="1">
    <source>
        <dbReference type="SAM" id="MobiDB-lite"/>
    </source>
</evidence>
<evidence type="ECO:0000313" key="2">
    <source>
        <dbReference type="EMBL" id="KAL3310289.1"/>
    </source>
</evidence>
<organism evidence="2 3">
    <name type="scientific">Cichlidogyrus casuarinus</name>
    <dbReference type="NCBI Taxonomy" id="1844966"/>
    <lineage>
        <taxon>Eukaryota</taxon>
        <taxon>Metazoa</taxon>
        <taxon>Spiralia</taxon>
        <taxon>Lophotrochozoa</taxon>
        <taxon>Platyhelminthes</taxon>
        <taxon>Monogenea</taxon>
        <taxon>Monopisthocotylea</taxon>
        <taxon>Dactylogyridea</taxon>
        <taxon>Ancyrocephalidae</taxon>
        <taxon>Cichlidogyrus</taxon>
    </lineage>
</organism>
<feature type="compositionally biased region" description="Polar residues" evidence="1">
    <location>
        <begin position="77"/>
        <end position="86"/>
    </location>
</feature>
<comment type="caution">
    <text evidence="2">The sequence shown here is derived from an EMBL/GenBank/DDBJ whole genome shotgun (WGS) entry which is preliminary data.</text>
</comment>
<sequence>MYKLYSGQIKSFLSASPTGKNEPDVRVSDSRCSIMDMARYLPEQDRNTLIRIVKGTRISHTPTVSATSDDDDDSSSCGELNTSLSI</sequence>
<name>A0ABD2PS40_9PLAT</name>
<gene>
    <name evidence="2" type="ORF">Ciccas_011147</name>
</gene>
<protein>
    <submittedName>
        <fullName evidence="2">Uncharacterized protein</fullName>
    </submittedName>
</protein>
<keyword evidence="3" id="KW-1185">Reference proteome</keyword>
<evidence type="ECO:0000313" key="3">
    <source>
        <dbReference type="Proteomes" id="UP001626550"/>
    </source>
</evidence>